<dbReference type="InterPro" id="IPR029058">
    <property type="entry name" value="AB_hydrolase_fold"/>
</dbReference>
<reference evidence="3 4" key="1">
    <citation type="submission" date="2016-10" db="EMBL/GenBank/DDBJ databases">
        <authorList>
            <person name="Varghese N."/>
            <person name="Submissions S."/>
        </authorList>
    </citation>
    <scope>NUCLEOTIDE SEQUENCE [LARGE SCALE GENOMIC DNA]</scope>
    <source>
        <strain evidence="3 4">DSM 25353</strain>
    </source>
</reference>
<keyword evidence="3" id="KW-0378">Hydrolase</keyword>
<feature type="transmembrane region" description="Helical" evidence="1">
    <location>
        <begin position="142"/>
        <end position="164"/>
    </location>
</feature>
<dbReference type="Proteomes" id="UP000198711">
    <property type="component" value="Unassembled WGS sequence"/>
</dbReference>
<dbReference type="EMBL" id="FNNO01000003">
    <property type="protein sequence ID" value="SDW47078.1"/>
    <property type="molecule type" value="Genomic_DNA"/>
</dbReference>
<dbReference type="PANTHER" id="PTHR43689:SF8">
    <property type="entry name" value="ALPHA_BETA-HYDROLASES SUPERFAMILY PROTEIN"/>
    <property type="match status" value="1"/>
</dbReference>
<organism evidence="3 4">
    <name type="scientific">Hydrobacter penzbergensis</name>
    <dbReference type="NCBI Taxonomy" id="1235997"/>
    <lineage>
        <taxon>Bacteria</taxon>
        <taxon>Pseudomonadati</taxon>
        <taxon>Bacteroidota</taxon>
        <taxon>Chitinophagia</taxon>
        <taxon>Chitinophagales</taxon>
        <taxon>Chitinophagaceae</taxon>
        <taxon>Hydrobacter</taxon>
    </lineage>
</organism>
<keyword evidence="1" id="KW-0812">Transmembrane</keyword>
<name>A0A8X8IAC7_9BACT</name>
<keyword evidence="3" id="KW-0031">Aminopeptidase</keyword>
<comment type="caution">
    <text evidence="3">The sequence shown here is derived from an EMBL/GenBank/DDBJ whole genome shotgun (WGS) entry which is preliminary data.</text>
</comment>
<keyword evidence="4" id="KW-1185">Reference proteome</keyword>
<evidence type="ECO:0000313" key="4">
    <source>
        <dbReference type="Proteomes" id="UP000198711"/>
    </source>
</evidence>
<keyword evidence="1" id="KW-0472">Membrane</keyword>
<dbReference type="GO" id="GO:0004177">
    <property type="term" value="F:aminopeptidase activity"/>
    <property type="evidence" value="ECO:0007669"/>
    <property type="project" value="UniProtKB-KW"/>
</dbReference>
<dbReference type="Pfam" id="PF12146">
    <property type="entry name" value="Hydrolase_4"/>
    <property type="match status" value="1"/>
</dbReference>
<evidence type="ECO:0000259" key="2">
    <source>
        <dbReference type="Pfam" id="PF12146"/>
    </source>
</evidence>
<evidence type="ECO:0000313" key="3">
    <source>
        <dbReference type="EMBL" id="SDW47078.1"/>
    </source>
</evidence>
<accession>A0A8X8IAC7</accession>
<keyword evidence="3" id="KW-0645">Protease</keyword>
<dbReference type="PANTHER" id="PTHR43689">
    <property type="entry name" value="HYDROLASE"/>
    <property type="match status" value="1"/>
</dbReference>
<sequence>MYMEMKLAQRVVIGYYKTKFKTIGLLSPRKAAESAFRFFCTPYVKKPGNKVPPIFHKASRLSFELEGITVRGFHWKPAQGTGRKVLVAHGFSSYGYKFEQYVQPLLKEGFEVFIFDAPAHGTSDGKMINAILYKNMLLRVEVLYGPFYGFIGHSLGALAISLAMEEMPDNHNKKMILIAPATETSRALRQYCRLLNIKKETQAALETIIESIANRSISHLSVNRAVRQVPTPILWVHDQHDRICPFKDTLPSREHPLPNLHFLVTEGLGHNKIYRDQRVMKEITSFLLG</sequence>
<feature type="domain" description="Serine aminopeptidase S33" evidence="2">
    <location>
        <begin position="84"/>
        <end position="194"/>
    </location>
</feature>
<dbReference type="AlphaFoldDB" id="A0A8X8IAC7"/>
<gene>
    <name evidence="3" type="ORF">SAMN05444410_10346</name>
</gene>
<dbReference type="Gene3D" id="3.40.50.1820">
    <property type="entry name" value="alpha/beta hydrolase"/>
    <property type="match status" value="1"/>
</dbReference>
<dbReference type="InterPro" id="IPR022742">
    <property type="entry name" value="Hydrolase_4"/>
</dbReference>
<protein>
    <submittedName>
        <fullName evidence="3">Serine aminopeptidase, S33</fullName>
    </submittedName>
</protein>
<proteinExistence type="predicted"/>
<evidence type="ECO:0000256" key="1">
    <source>
        <dbReference type="SAM" id="Phobius"/>
    </source>
</evidence>
<dbReference type="SUPFAM" id="SSF53474">
    <property type="entry name" value="alpha/beta-Hydrolases"/>
    <property type="match status" value="1"/>
</dbReference>
<keyword evidence="1" id="KW-1133">Transmembrane helix</keyword>